<evidence type="ECO:0000313" key="2">
    <source>
        <dbReference type="EMBL" id="KAG7542619.1"/>
    </source>
</evidence>
<protein>
    <submittedName>
        <fullName evidence="2">Uncharacterized protein</fullName>
    </submittedName>
</protein>
<name>A0A8T1YBF0_9BRAS</name>
<comment type="caution">
    <text evidence="2">The sequence shown here is derived from an EMBL/GenBank/DDBJ whole genome shotgun (WGS) entry which is preliminary data.</text>
</comment>
<evidence type="ECO:0000313" key="3">
    <source>
        <dbReference type="Proteomes" id="UP000694240"/>
    </source>
</evidence>
<dbReference type="AlphaFoldDB" id="A0A8T1YBF0"/>
<keyword evidence="1" id="KW-0175">Coiled coil</keyword>
<feature type="coiled-coil region" evidence="1">
    <location>
        <begin position="3"/>
        <end position="30"/>
    </location>
</feature>
<feature type="non-terminal residue" evidence="2">
    <location>
        <position position="60"/>
    </location>
</feature>
<sequence length="60" mass="7155">MGAKKSLEELREERLKRKRVEKERQRARETVVFTGGEFWDYIGGSGFTLHYEIILNLHFV</sequence>
<evidence type="ECO:0000256" key="1">
    <source>
        <dbReference type="SAM" id="Coils"/>
    </source>
</evidence>
<dbReference type="EMBL" id="JAEFBK010000012">
    <property type="protein sequence ID" value="KAG7542619.1"/>
    <property type="molecule type" value="Genomic_DNA"/>
</dbReference>
<gene>
    <name evidence="2" type="ORF">ISN45_Aa07g025800</name>
</gene>
<organism evidence="2 3">
    <name type="scientific">Arabidopsis thaliana x Arabidopsis arenosa</name>
    <dbReference type="NCBI Taxonomy" id="1240361"/>
    <lineage>
        <taxon>Eukaryota</taxon>
        <taxon>Viridiplantae</taxon>
        <taxon>Streptophyta</taxon>
        <taxon>Embryophyta</taxon>
        <taxon>Tracheophyta</taxon>
        <taxon>Spermatophyta</taxon>
        <taxon>Magnoliopsida</taxon>
        <taxon>eudicotyledons</taxon>
        <taxon>Gunneridae</taxon>
        <taxon>Pentapetalae</taxon>
        <taxon>rosids</taxon>
        <taxon>malvids</taxon>
        <taxon>Brassicales</taxon>
        <taxon>Brassicaceae</taxon>
        <taxon>Camelineae</taxon>
        <taxon>Arabidopsis</taxon>
    </lineage>
</organism>
<accession>A0A8T1YBF0</accession>
<dbReference type="Proteomes" id="UP000694240">
    <property type="component" value="Chromosome 12"/>
</dbReference>
<proteinExistence type="predicted"/>
<keyword evidence="3" id="KW-1185">Reference proteome</keyword>
<reference evidence="2 3" key="1">
    <citation type="submission" date="2020-12" db="EMBL/GenBank/DDBJ databases">
        <title>Concerted genomic and epigenomic changes stabilize Arabidopsis allopolyploids.</title>
        <authorList>
            <person name="Chen Z."/>
        </authorList>
    </citation>
    <scope>NUCLEOTIDE SEQUENCE [LARGE SCALE GENOMIC DNA]</scope>
    <source>
        <strain evidence="2">Allo738</strain>
        <tissue evidence="2">Leaf</tissue>
    </source>
</reference>